<evidence type="ECO:0000313" key="17">
    <source>
        <dbReference type="Proteomes" id="UP000801492"/>
    </source>
</evidence>
<dbReference type="Pfam" id="PF12775">
    <property type="entry name" value="AAA_7"/>
    <property type="match status" value="1"/>
</dbReference>
<dbReference type="InterPro" id="IPR035699">
    <property type="entry name" value="AAA_6"/>
</dbReference>
<dbReference type="FunFam" id="3.40.50.300:FF:000044">
    <property type="entry name" value="Dynein heavy chain 5, axonemal"/>
    <property type="match status" value="1"/>
</dbReference>
<dbReference type="Pfam" id="PF12774">
    <property type="entry name" value="AAA_6"/>
    <property type="match status" value="1"/>
</dbReference>
<dbReference type="GO" id="GO:0005874">
    <property type="term" value="C:microtubule"/>
    <property type="evidence" value="ECO:0007669"/>
    <property type="project" value="UniProtKB-KW"/>
</dbReference>
<keyword evidence="8" id="KW-0243">Dynein</keyword>
<proteinExistence type="inferred from homology"/>
<dbReference type="InterPro" id="IPR013594">
    <property type="entry name" value="Dynein_heavy_tail"/>
</dbReference>
<comment type="similarity">
    <text evidence="2">Belongs to the dynein heavy chain family.</text>
</comment>
<keyword evidence="7" id="KW-0067">ATP-binding</keyword>
<dbReference type="Pfam" id="PF03028">
    <property type="entry name" value="Dynein_heavy"/>
    <property type="match status" value="1"/>
</dbReference>
<evidence type="ECO:0000256" key="4">
    <source>
        <dbReference type="ARBA" id="ARBA00022701"/>
    </source>
</evidence>
<dbReference type="FunFam" id="3.20.180.20:FF:000001">
    <property type="entry name" value="Dynein axonemal heavy chain 5"/>
    <property type="match status" value="1"/>
</dbReference>
<evidence type="ECO:0000256" key="7">
    <source>
        <dbReference type="ARBA" id="ARBA00022840"/>
    </source>
</evidence>
<dbReference type="FunFam" id="1.20.920.20:FF:000001">
    <property type="entry name" value="dynein heavy chain 2, axonemal"/>
    <property type="match status" value="1"/>
</dbReference>
<dbReference type="FunFam" id="1.10.8.720:FF:000004">
    <property type="entry name" value="Dynein heavy chain 5, axonemal"/>
    <property type="match status" value="1"/>
</dbReference>
<dbReference type="Gene3D" id="3.20.180.20">
    <property type="entry name" value="Dynein heavy chain, N-terminal domain 2"/>
    <property type="match status" value="1"/>
</dbReference>
<organism evidence="16 17">
    <name type="scientific">Ignelater luminosus</name>
    <name type="common">Cucubano</name>
    <name type="synonym">Pyrophorus luminosus</name>
    <dbReference type="NCBI Taxonomy" id="2038154"/>
    <lineage>
        <taxon>Eukaryota</taxon>
        <taxon>Metazoa</taxon>
        <taxon>Ecdysozoa</taxon>
        <taxon>Arthropoda</taxon>
        <taxon>Hexapoda</taxon>
        <taxon>Insecta</taxon>
        <taxon>Pterygota</taxon>
        <taxon>Neoptera</taxon>
        <taxon>Endopterygota</taxon>
        <taxon>Coleoptera</taxon>
        <taxon>Polyphaga</taxon>
        <taxon>Elateriformia</taxon>
        <taxon>Elateroidea</taxon>
        <taxon>Elateridae</taxon>
        <taxon>Agrypninae</taxon>
        <taxon>Pyrophorini</taxon>
        <taxon>Ignelater</taxon>
    </lineage>
</organism>
<dbReference type="OrthoDB" id="286107at2759"/>
<dbReference type="GO" id="GO:0005858">
    <property type="term" value="C:axonemal dynein complex"/>
    <property type="evidence" value="ECO:0007669"/>
    <property type="project" value="TreeGrafter"/>
</dbReference>
<dbReference type="PANTHER" id="PTHR46532:SF4">
    <property type="entry name" value="AAA+ ATPASE DOMAIN-CONTAINING PROTEIN"/>
    <property type="match status" value="1"/>
</dbReference>
<dbReference type="Gene3D" id="1.10.8.710">
    <property type="match status" value="1"/>
</dbReference>
<dbReference type="InterPro" id="IPR024743">
    <property type="entry name" value="Dynein_HC_stalk"/>
</dbReference>
<sequence>FEKLNLECLHLDERYLEAIEMFQDEIEELRDYYNEDRQNPQLPRLMPPVSGRISWIRQLYSRIEEPMNVFKERKKVMRHRKAQKCIQLYNSLASVFVHYEEVYHLAWFQHVCQVRNVLNTPLLLKNPNTKRYVVNFDSYISETIREAEYMYKLDLNVPDVAKILVFCKDKIFNAYEVMKTLVERNNTIRKNIPKLFIPLMRSQLLKIEDVFLPGLSTITWTSMKIPQFCSDITNVLDDVQLFVKEVTDMKEARIDEVLDSIAVTTLVYIPIKALSPSELQQASMQHKEKMLKEIQLKLYTSERAVIALIDKFLDTMTDPKLQEGKYDWLDPEKAVRPVGSASKLNQGEDAAFKEIDKNAPIDLSMIHTDCVEMFAYFNAKVVDCLVKCTKHSLDLLKKRVAAGSLQELSESTAIMKTYMELHIPIATITPPLEQIQSHFAIILSYVVNIHKEIPLWGQNEQPCASAQTLSLRFDDEEETETPNYYKSVSEQKEVIRLYTGLQGAMYVFQPDIAKLLEGYLRYSFLWAADKEEQIIAFCDRKPLIVEISEKFSEYDERAEQIKSLPDYHNVGAVQILMEKMKLGLLVESDDWKYVLGKNLGIRYKEKLNEMVDFIKNQEKILAKPIRDLDDCRLAMACLQRIRENFIEMDMDLELMEQAYATFTRFKIDVPKEDIERVDTLRYNFINMVNHAKHIQEEVCKVQAPLQAELLAGVSVFAKDVDDFDRDFELYGPMVPGLQAREASDRVLLFQARFDDLWNKYEMYSSGEALFGLEVHDYPALIERKKQFNLLNKLYGLYLQVNSTIDGYFDLLWADIDTEAIAAELTEFQNRCRKLPKAMKDWPAFLDLKKKIDDFNETCPLLDLMANKAMKERHWARIARVTNYKFEIESPTFTLRNVMEAPLLKFKDDVEDICISAVKEKDIEAKLKQVIADWAVVDLQFSTFKMRGELLLKGQETGETIAMLEDSLMLLNSLLSNRYNAPFKRDIQAWVNKLVTTSEVLEKWLQVQNLWIYLEAVFVGGDISRQLPAEAKRFSGIDKSWVKIMFRAHEMLNVVDCCTGDETMSQLLPHLLEQLETCQKSLTGYLESKRLCFPRFFFISDPVLLEILGQSSDPHSIQPHLLSLFDAVYKVIFDENKYEDIIAMQSDLGERISFEKSVNCIGGVEIWLNKLLFMVKETVKNVIAAMAQCLVDIDYNFIQGFVGFCGQAGLVGIQILWTKEAEVAIRKARVDRIIMKVTNQRFLDLLNDLIDLTSKDLTKMQRIRYETMVTIHVHQRDIFDDIVKLKVKSITDFEWQKQARFYYIEETDDVLVKITDVIFLYQNEYLGITERLAITPLTDRCYITLAQAIWMNMGGAPAGPAGTGKTETTKDMGRTLGKFVVVFNCSDQMDFRGLGRIFKGLAQSGTWGCFDEFNRIELPVLSVAAQQIYIVLSARKERKASFIFSDGDNVAMNIEFGIFLTMNPGYAGRQELPENLKIMFRSVAMMVPDRQIIIRVKLASCGFKDNIVLSRKFYTLYKLCEEQLSKQVHYDFGLRNILSVLRTLGAQKRAHPTDTEETIVMRVLRDMNLSKLVDEDEPLFLSLIEDMFPGIKLSTHSWKELQKAISNQTAQMGMVNYPSWNLKIVQLYETYLVRHGLMVLGPTGAGKTQCMYCLMRAMTENGLPTREMRMNPKAITAPQMFGKLDVATNDWTDGIFSTLWRRTLKIKKTDFCWLVLDGPVDAVWIENLNSVLDDNKTLTLANGDRIVMAPNSKLVFEPDNVDNASPATVSRMGMVFMSASVLPWQPILEAWLKTRPAMEGDTFRNLFNKIYDDLHNFVQAKLKPKMFIREALYIRQCYDVLQGLLTIEEAELPRTYTERHLERLFLFSVMWSLGAVLELDDRTKLEGYAVKNPVKMDWPKCGEDESIFEYVVADNGRWQHWNERVEPFLYPPDQVLEFNTILVPNVDNVRTAFLIDTIAKQEKAVLLIGEQGTAKTVMIKGYLNIFDPEFQISKSFNFSSETTPNMVQRIIESYVDKRVGTTYGPPAGKTLSIFIDDINMPVINDWGDQITNEIVRQLMETHGFYSLDKPGDFSTLVDIQFLAAMIHPGGGRNDIPHRLKRQFCVFNCTLPSINSMDAIFRQIGEGYFCETRFNETIVEFVPRLIPLTRHVWAQTKIKMLPTPAKFHYVFNLRDLSRIWQGILVVERLECETINSLLKLWQHECTRVISDRFTTQKDRDWFLNNLRIQAREELGEELYNEHFPQEETFWVDYLREAPEATGDEPEDFCFDAPKVYEEISSWELVREKLHLYMDSYNETVRGGAMDLVFFHDAMVHLNIISRIVRTPRGNALLVGVGGSGKQSLTKLASFIANYKHFQISLTRSYNLNNFMEDMKYLYRASGFEGQGITFIFTDNDIKEETFLESLNNVLSSGEIANLFAKDELDEIQSELIPIMKKVAPKKVPTNDVLYDFFIARARSNLHIVLCFSPVGEKFRSRSMKFPGLISGCTMDWFSRWPKDALVAVSHHYLNTFPMVSTPEVKAELIEVLGDIQESVGDMCSSYFGRFRRQTFVTPKTFLSFLGSYKVLYKEKHDNIAVMAQRMKTGLTKLIEAAESVDILKKELEVKNQEIALANAAAEKVLGIVVAASEIANKIKEEATIVKERAEVLVSKITKDSIQAEKKLLAAKPALDAAEAALQTIKAADISTVRKLGKPPYLIMVIMDAVLLYFKRKIEPVKADLDKQFLVTSWAESLKVMADTKFLANLQGYPKDTINAEMIDLLVPYFQFPLYTFEAAKQACGNVAGLISWTIAMASFYEVNREVLPLKANLARQQAKLQKAETELNDAMELLQMKEEEVRQCQMEYDEAMRLKQVVLDDAMRCKNKMDQASALIDGLSGERVRWTEQSAQFKAETERLIGDVLMLVGFLSYAGPFNQEYRLGQQKMWLETLLQRRIPVSITLNITDSLIDTATIGEWNLQGLPTDELSIQNGIIVTKAARYALLIDPQSQGKSWIKNMEKENNLIVTSLNHKYFRNHIEDCVSLGYPMLIEDISEELDPVLDNVMEKNHIKVGSTFKVKVGDKEVDYHKSFRMYITTKLANPSYTPEIYARASIIDFTVTMKGLEDQLLGRVILTEKKELEAERTNLIKDVTSNKRKMQELEANLLYKLTTTQGSLVDDESVLEVLNTTRNTAAQVREKLEVAKETEIKINAAREEFRPVATRGSVLYFLVTSMSMVNCMYQTSLEQFLERFDISMYRSEKTPITQRRIQFIIDYMTYEIFRYKSRGLYEVDKYMFVLLLTLKIDMNREFVTHEEFQYFIKGGAALDLNACPEKPAKWITDMTWLNLVELSKLRHFQYILPQVENNERSWKQWFDKDAPEESPIPDGYNNLDTFRKLLLIRAWCTDRTLTQSRRYIASSLGQRFAEPVILNMEAMHLESRPLTPLVCFLTTGADPTPYVEQLAKRLELVCKCMSMGQGQEVHARKLLAQAMTDGFWALLQNCHLGLEYMMEVLLIFLDYERNNTPVHPDFRLWMTTEVHPNFPISLLQISIKFTNEPPSGVRAGLLRTYTSINQDMLDYNDQPQYLPLIYAISFLHTVVQERRKFGPLGWNIPYEFNSADWLASCMFVQNHLDDIDPVKGPSWSTIRYMLGEVQYGGRVTDDYDKILLNTFALVWFSDNMFHEDFHFYRGYKILRFKNLSEYFTAIEAMGPIDPPQVYGLHPNADITYQTNTTTTMLYTILSIQPKESGAAGGETRESAVTRQTLEMMSKLPPDYDPYEVKERLKAMGILNPLNIFLRQEIDRMQKVIKLVRVTLRDLLLAIEGTIIMNEALRDALDNIYDAMVPEVWRRGSWLSSTLGFWFTELLERNAQFRNWCFHGRPSAFWMTGFFNPQGFLTAMRQEVTRAHKGWALDQVVLHNNVTKHMREEIKGAPPEGVYVYGLYLDGAGWDRKNGRLGEAINKVLYTLIPVVHVFAINSTAPKNPALYQCPVYKKPRRTDLNFITPLWLQTIKPPSHWTLRGVALLCDIK</sequence>
<dbReference type="FunFam" id="1.20.920.30:FF:000004">
    <property type="entry name" value="Dynein axonemal heavy chain 5"/>
    <property type="match status" value="1"/>
</dbReference>
<dbReference type="FunFam" id="3.40.50.300:FF:001221">
    <property type="entry name" value="Axonemal dynein heavy chain 8"/>
    <property type="match status" value="1"/>
</dbReference>
<evidence type="ECO:0000313" key="16">
    <source>
        <dbReference type="EMBL" id="KAF2880955.1"/>
    </source>
</evidence>
<dbReference type="FunFam" id="1.10.8.710:FF:000003">
    <property type="entry name" value="Dynein axonemal heavy chain 5"/>
    <property type="match status" value="1"/>
</dbReference>
<dbReference type="Pfam" id="PF18198">
    <property type="entry name" value="AAA_lid_11"/>
    <property type="match status" value="1"/>
</dbReference>
<evidence type="ECO:0000256" key="12">
    <source>
        <dbReference type="ARBA" id="ARBA00023212"/>
    </source>
</evidence>
<dbReference type="Gene3D" id="6.10.140.1060">
    <property type="match status" value="1"/>
</dbReference>
<evidence type="ECO:0000256" key="9">
    <source>
        <dbReference type="ARBA" id="ARBA00023054"/>
    </source>
</evidence>
<dbReference type="FunFam" id="3.40.50.300:FF:000320">
    <property type="entry name" value="Dynein, axonemal, heavy chain 5"/>
    <property type="match status" value="1"/>
</dbReference>
<dbReference type="GO" id="GO:0097729">
    <property type="term" value="C:9+2 motile cilium"/>
    <property type="evidence" value="ECO:0007669"/>
    <property type="project" value="UniProtKB-ARBA"/>
</dbReference>
<dbReference type="Gene3D" id="1.10.8.720">
    <property type="entry name" value="Region D6 of dynein motor"/>
    <property type="match status" value="1"/>
</dbReference>
<dbReference type="Gene3D" id="3.40.50.300">
    <property type="entry name" value="P-loop containing nucleotide triphosphate hydrolases"/>
    <property type="match status" value="5"/>
</dbReference>
<dbReference type="InterPro" id="IPR041589">
    <property type="entry name" value="DNAH3_AAA_lid_1"/>
</dbReference>
<keyword evidence="11" id="KW-0505">Motor protein</keyword>
<dbReference type="Pfam" id="PF08393">
    <property type="entry name" value="DHC_N2"/>
    <property type="match status" value="1"/>
</dbReference>
<dbReference type="PANTHER" id="PTHR46532">
    <property type="entry name" value="MALE FERTILITY FACTOR KL5"/>
    <property type="match status" value="1"/>
</dbReference>
<dbReference type="InterPro" id="IPR003593">
    <property type="entry name" value="AAA+_ATPase"/>
</dbReference>
<comment type="subcellular location">
    <subcellularLocation>
        <location evidence="1">Cytoplasm</location>
        <location evidence="1">Cytoskeleton</location>
        <location evidence="1">Cilium axoneme</location>
    </subcellularLocation>
</comment>
<evidence type="ECO:0000256" key="5">
    <source>
        <dbReference type="ARBA" id="ARBA00022737"/>
    </source>
</evidence>
<dbReference type="Pfam" id="PF17857">
    <property type="entry name" value="AAA_lid_1"/>
    <property type="match status" value="1"/>
</dbReference>
<evidence type="ECO:0000256" key="2">
    <source>
        <dbReference type="ARBA" id="ARBA00008887"/>
    </source>
</evidence>
<dbReference type="Gene3D" id="1.20.920.30">
    <property type="match status" value="1"/>
</dbReference>
<feature type="coiled-coil region" evidence="14">
    <location>
        <begin position="2587"/>
        <end position="2616"/>
    </location>
</feature>
<dbReference type="InterPro" id="IPR013602">
    <property type="entry name" value="Dynein_heavy_linker"/>
</dbReference>
<dbReference type="InterPro" id="IPR043157">
    <property type="entry name" value="Dynein_AAA1S"/>
</dbReference>
<keyword evidence="13" id="KW-0966">Cell projection</keyword>
<dbReference type="InterPro" id="IPR024317">
    <property type="entry name" value="Dynein_heavy_chain_D4_dom"/>
</dbReference>
<dbReference type="GO" id="GO:0005524">
    <property type="term" value="F:ATP binding"/>
    <property type="evidence" value="ECO:0007669"/>
    <property type="project" value="UniProtKB-KW"/>
</dbReference>
<dbReference type="InterPro" id="IPR041466">
    <property type="entry name" value="Dynein_AAA5_ext"/>
</dbReference>
<dbReference type="FunFam" id="3.10.490.20:FF:000003">
    <property type="entry name" value="Dynein heavy chain 5, axonemal"/>
    <property type="match status" value="1"/>
</dbReference>
<dbReference type="Pfam" id="PF12780">
    <property type="entry name" value="AAA_8"/>
    <property type="match status" value="1"/>
</dbReference>
<dbReference type="InterPro" id="IPR026983">
    <property type="entry name" value="DHC"/>
</dbReference>
<dbReference type="GO" id="GO:0045505">
    <property type="term" value="F:dynein intermediate chain binding"/>
    <property type="evidence" value="ECO:0007669"/>
    <property type="project" value="InterPro"/>
</dbReference>
<dbReference type="FunFam" id="1.10.287.2620:FF:000003">
    <property type="entry name" value="Dynein, axonemal, heavy chain 5"/>
    <property type="match status" value="1"/>
</dbReference>
<evidence type="ECO:0000256" key="10">
    <source>
        <dbReference type="ARBA" id="ARBA00023069"/>
    </source>
</evidence>
<dbReference type="Gene3D" id="1.10.8.1220">
    <property type="match status" value="1"/>
</dbReference>
<protein>
    <recommendedName>
        <fullName evidence="15">AAA+ ATPase domain-containing protein</fullName>
    </recommendedName>
</protein>
<evidence type="ECO:0000256" key="3">
    <source>
        <dbReference type="ARBA" id="ARBA00022490"/>
    </source>
</evidence>
<feature type="coiled-coil region" evidence="14">
    <location>
        <begin position="3113"/>
        <end position="3192"/>
    </location>
</feature>
<evidence type="ECO:0000256" key="8">
    <source>
        <dbReference type="ARBA" id="ARBA00023017"/>
    </source>
</evidence>
<dbReference type="InterPro" id="IPR042222">
    <property type="entry name" value="Dynein_2_N"/>
</dbReference>
<feature type="non-terminal residue" evidence="16">
    <location>
        <position position="4005"/>
    </location>
</feature>
<reference evidence="16" key="1">
    <citation type="submission" date="2019-08" db="EMBL/GenBank/DDBJ databases">
        <title>The genome of the North American firefly Photinus pyralis.</title>
        <authorList>
            <consortium name="Photinus pyralis genome working group"/>
            <person name="Fallon T.R."/>
            <person name="Sander Lower S.E."/>
            <person name="Weng J.-K."/>
        </authorList>
    </citation>
    <scope>NUCLEOTIDE SEQUENCE</scope>
    <source>
        <strain evidence="16">TRF0915ILg1</strain>
        <tissue evidence="16">Whole body</tissue>
    </source>
</reference>
<dbReference type="SUPFAM" id="SSF52540">
    <property type="entry name" value="P-loop containing nucleoside triphosphate hydrolases"/>
    <property type="match status" value="4"/>
</dbReference>
<evidence type="ECO:0000256" key="11">
    <source>
        <dbReference type="ARBA" id="ARBA00023175"/>
    </source>
</evidence>
<evidence type="ECO:0000256" key="1">
    <source>
        <dbReference type="ARBA" id="ARBA00004430"/>
    </source>
</evidence>
<dbReference type="FunFam" id="3.40.50.300:FF:002141">
    <property type="entry name" value="Dynein heavy chain"/>
    <property type="match status" value="1"/>
</dbReference>
<dbReference type="Gene3D" id="1.10.287.2620">
    <property type="match status" value="1"/>
</dbReference>
<dbReference type="Pfam" id="PF12777">
    <property type="entry name" value="MT"/>
    <property type="match status" value="1"/>
</dbReference>
<dbReference type="InterPro" id="IPR027417">
    <property type="entry name" value="P-loop_NTPase"/>
</dbReference>
<gene>
    <name evidence="16" type="ORF">ILUMI_25236</name>
</gene>
<dbReference type="Gene3D" id="1.10.472.130">
    <property type="match status" value="1"/>
</dbReference>
<keyword evidence="5" id="KW-0677">Repeat</keyword>
<comment type="caution">
    <text evidence="16">The sequence shown here is derived from an EMBL/GenBank/DDBJ whole genome shotgun (WGS) entry which is preliminary data.</text>
</comment>
<dbReference type="Gene3D" id="1.20.1270.280">
    <property type="match status" value="1"/>
</dbReference>
<evidence type="ECO:0000256" key="6">
    <source>
        <dbReference type="ARBA" id="ARBA00022741"/>
    </source>
</evidence>
<evidence type="ECO:0000256" key="13">
    <source>
        <dbReference type="ARBA" id="ARBA00023273"/>
    </source>
</evidence>
<dbReference type="SMART" id="SM00382">
    <property type="entry name" value="AAA"/>
    <property type="match status" value="3"/>
</dbReference>
<dbReference type="InterPro" id="IPR004273">
    <property type="entry name" value="Dynein_heavy_D6_P-loop"/>
</dbReference>
<keyword evidence="4" id="KW-0493">Microtubule</keyword>
<evidence type="ECO:0000259" key="15">
    <source>
        <dbReference type="SMART" id="SM00382"/>
    </source>
</evidence>
<dbReference type="InterPro" id="IPR042228">
    <property type="entry name" value="Dynein_linker_3"/>
</dbReference>
<dbReference type="Proteomes" id="UP000801492">
    <property type="component" value="Unassembled WGS sequence"/>
</dbReference>
<feature type="coiled-coil region" evidence="14">
    <location>
        <begin position="2807"/>
        <end position="2848"/>
    </location>
</feature>
<dbReference type="InterPro" id="IPR041228">
    <property type="entry name" value="Dynein_C"/>
</dbReference>
<dbReference type="Pfam" id="PF08385">
    <property type="entry name" value="DHC_N1"/>
    <property type="match status" value="1"/>
</dbReference>
<dbReference type="Gene3D" id="1.20.58.1120">
    <property type="match status" value="1"/>
</dbReference>
<dbReference type="FunFam" id="1.20.1270.280:FF:000002">
    <property type="entry name" value="Dynein heavy chain 5, axonemal"/>
    <property type="match status" value="1"/>
</dbReference>
<dbReference type="GO" id="GO:0051959">
    <property type="term" value="F:dynein light intermediate chain binding"/>
    <property type="evidence" value="ECO:0007669"/>
    <property type="project" value="InterPro"/>
</dbReference>
<dbReference type="InterPro" id="IPR042219">
    <property type="entry name" value="AAA_lid_11_sf"/>
</dbReference>
<dbReference type="InterPro" id="IPR041658">
    <property type="entry name" value="AAA_lid_11"/>
</dbReference>
<feature type="domain" description="AAA+ ATPase" evidence="15">
    <location>
        <begin position="1960"/>
        <end position="2100"/>
    </location>
</feature>
<keyword evidence="12" id="KW-0206">Cytoskeleton</keyword>
<dbReference type="InterPro" id="IPR035706">
    <property type="entry name" value="AAA_9"/>
</dbReference>
<keyword evidence="17" id="KW-1185">Reference proteome</keyword>
<dbReference type="FunFam" id="1.20.140.100:FF:000003">
    <property type="entry name" value="Dynein, axonemal, heavy chain 5"/>
    <property type="match status" value="1"/>
</dbReference>
<dbReference type="Gene3D" id="1.20.140.100">
    <property type="entry name" value="Dynein heavy chain, N-terminal domain 2"/>
    <property type="match status" value="1"/>
</dbReference>
<dbReference type="EMBL" id="VTPC01090883">
    <property type="protein sequence ID" value="KAF2880955.1"/>
    <property type="molecule type" value="Genomic_DNA"/>
</dbReference>
<keyword evidence="10" id="KW-0969">Cilium</keyword>
<dbReference type="FunFam" id="1.20.58.1120:FF:000004">
    <property type="entry name" value="Dynein axonemal heavy chain 5"/>
    <property type="match status" value="1"/>
</dbReference>
<dbReference type="InterPro" id="IPR043160">
    <property type="entry name" value="Dynein_C_barrel"/>
</dbReference>
<name>A0A8K0C521_IGNLU</name>
<dbReference type="Pfam" id="PF18199">
    <property type="entry name" value="Dynein_C"/>
    <property type="match status" value="1"/>
</dbReference>
<dbReference type="GO" id="GO:0008569">
    <property type="term" value="F:minus-end-directed microtubule motor activity"/>
    <property type="evidence" value="ECO:0007669"/>
    <property type="project" value="InterPro"/>
</dbReference>
<dbReference type="Gene3D" id="3.10.490.20">
    <property type="match status" value="1"/>
</dbReference>
<keyword evidence="3" id="KW-0963">Cytoplasm</keyword>
<dbReference type="Pfam" id="PF12781">
    <property type="entry name" value="AAA_9"/>
    <property type="match status" value="1"/>
</dbReference>
<dbReference type="FunFam" id="3.40.50.300:FF:000049">
    <property type="entry name" value="Dynein, axonemal, heavy chain 5"/>
    <property type="match status" value="1"/>
</dbReference>
<dbReference type="FunFam" id="3.40.50.300:FF:001080">
    <property type="entry name" value="Dynein, axonemal, heavy chain 5"/>
    <property type="match status" value="1"/>
</dbReference>
<feature type="domain" description="AAA+ ATPase" evidence="15">
    <location>
        <begin position="1632"/>
        <end position="1787"/>
    </location>
</feature>
<dbReference type="Gene3D" id="1.20.920.20">
    <property type="match status" value="1"/>
</dbReference>
<feature type="domain" description="AAA+ ATPase" evidence="15">
    <location>
        <begin position="1353"/>
        <end position="1489"/>
    </location>
</feature>
<dbReference type="FunFam" id="1.10.8.1220:FF:000001">
    <property type="entry name" value="Dynein axonemal heavy chain 5"/>
    <property type="match status" value="1"/>
</dbReference>
<keyword evidence="9 14" id="KW-0175">Coiled coil</keyword>
<dbReference type="Pfam" id="PF17852">
    <property type="entry name" value="Dynein_AAA_lid"/>
    <property type="match status" value="1"/>
</dbReference>
<keyword evidence="6" id="KW-0547">Nucleotide-binding</keyword>
<accession>A0A8K0C521</accession>
<dbReference type="GO" id="GO:0007018">
    <property type="term" value="P:microtubule-based movement"/>
    <property type="evidence" value="ECO:0007669"/>
    <property type="project" value="InterPro"/>
</dbReference>
<evidence type="ECO:0000256" key="14">
    <source>
        <dbReference type="SAM" id="Coils"/>
    </source>
</evidence>